<evidence type="ECO:0000256" key="6">
    <source>
        <dbReference type="ARBA" id="ARBA00023128"/>
    </source>
</evidence>
<evidence type="ECO:0000256" key="2">
    <source>
        <dbReference type="ARBA" id="ARBA00004275"/>
    </source>
</evidence>
<dbReference type="InterPro" id="IPR002347">
    <property type="entry name" value="SDR_fam"/>
</dbReference>
<dbReference type="Proteomes" id="UP000001307">
    <property type="component" value="Unassembled WGS sequence"/>
</dbReference>
<dbReference type="PANTHER" id="PTHR42808:SF3">
    <property type="entry name" value="HYDROXYSTEROID DEHYDROGENASE-LIKE PROTEIN 2"/>
    <property type="match status" value="1"/>
</dbReference>
<sequence>MSKVANIGKLKNYTVFITGASRGIGLSMAKKIAADGANIVVAAKTAEPHPKLPGTIYTAAEEIEAAGGRALPMIVDVRDEKSVDQAVAAAVGEFGGIDILINNASAISLTDTQSTGMKRYDLMHSINGRGTYMLSHKCVPHLLESKDAGRDPHILNNSPPLDIRRKWFENHVAYTIAKMNMSLCAHGMAGEFEGDIAVNCIWPRTAIWTAAMKMLGGDAASSGCRLDTIMSDCAYGILTKGTDFNGNFVVDQEFLEQEYGITDFSSYRANPDQPESSLINDFFLPERFDKYNSDNAFDKL</sequence>
<dbReference type="EMBL" id="FN653026">
    <property type="protein sequence ID" value="CBY07657.1"/>
    <property type="molecule type" value="Genomic_DNA"/>
</dbReference>
<name>E4X5Y4_OIKDI</name>
<dbReference type="InterPro" id="IPR036291">
    <property type="entry name" value="NAD(P)-bd_dom_sf"/>
</dbReference>
<dbReference type="AlphaFoldDB" id="E4X5Y4"/>
<dbReference type="NCBIfam" id="NF006133">
    <property type="entry name" value="PRK08278.1"/>
    <property type="match status" value="1"/>
</dbReference>
<dbReference type="GO" id="GO:0005739">
    <property type="term" value="C:mitochondrion"/>
    <property type="evidence" value="ECO:0007669"/>
    <property type="project" value="UniProtKB-SubCell"/>
</dbReference>
<dbReference type="FunFam" id="3.40.50.720:FF:000301">
    <property type="entry name" value="Hydroxysteroid dehydrogenase like 2"/>
    <property type="match status" value="1"/>
</dbReference>
<organism evidence="9">
    <name type="scientific">Oikopleura dioica</name>
    <name type="common">Tunicate</name>
    <dbReference type="NCBI Taxonomy" id="34765"/>
    <lineage>
        <taxon>Eukaryota</taxon>
        <taxon>Metazoa</taxon>
        <taxon>Chordata</taxon>
        <taxon>Tunicata</taxon>
        <taxon>Appendicularia</taxon>
        <taxon>Copelata</taxon>
        <taxon>Oikopleuridae</taxon>
        <taxon>Oikopleura</taxon>
    </lineage>
</organism>
<evidence type="ECO:0000256" key="8">
    <source>
        <dbReference type="ARBA" id="ARBA00040243"/>
    </source>
</evidence>
<dbReference type="Proteomes" id="UP000011014">
    <property type="component" value="Unassembled WGS sequence"/>
</dbReference>
<dbReference type="EMBL" id="FN654281">
    <property type="protein sequence ID" value="CBY30698.1"/>
    <property type="molecule type" value="Genomic_DNA"/>
</dbReference>
<keyword evidence="11" id="KW-1185">Reference proteome</keyword>
<dbReference type="Pfam" id="PF00106">
    <property type="entry name" value="adh_short"/>
    <property type="match status" value="1"/>
</dbReference>
<dbReference type="GO" id="GO:0016491">
    <property type="term" value="F:oxidoreductase activity"/>
    <property type="evidence" value="ECO:0007669"/>
    <property type="project" value="UniProtKB-KW"/>
</dbReference>
<dbReference type="PANTHER" id="PTHR42808">
    <property type="entry name" value="HYDROXYSTEROID DEHYDROGENASE-LIKE PROTEIN 2"/>
    <property type="match status" value="1"/>
</dbReference>
<dbReference type="FunCoup" id="E4X5Y4">
    <property type="interactions" value="113"/>
</dbReference>
<evidence type="ECO:0000256" key="7">
    <source>
        <dbReference type="ARBA" id="ARBA00023140"/>
    </source>
</evidence>
<dbReference type="Gene3D" id="3.40.50.720">
    <property type="entry name" value="NAD(P)-binding Rossmann-like Domain"/>
    <property type="match status" value="1"/>
</dbReference>
<comment type="subcellular location">
    <subcellularLocation>
        <location evidence="1">Mitochondrion</location>
    </subcellularLocation>
    <subcellularLocation>
        <location evidence="2">Peroxisome</location>
    </subcellularLocation>
</comment>
<protein>
    <recommendedName>
        <fullName evidence="8">Hydroxysteroid dehydrogenase-like protein 2</fullName>
    </recommendedName>
</protein>
<evidence type="ECO:0000256" key="3">
    <source>
        <dbReference type="ARBA" id="ARBA00006484"/>
    </source>
</evidence>
<accession>E4X5Y4</accession>
<dbReference type="GO" id="GO:0005777">
    <property type="term" value="C:peroxisome"/>
    <property type="evidence" value="ECO:0007669"/>
    <property type="project" value="UniProtKB-SubCell"/>
</dbReference>
<evidence type="ECO:0000313" key="9">
    <source>
        <dbReference type="EMBL" id="CBY07657.1"/>
    </source>
</evidence>
<keyword evidence="6" id="KW-0496">Mitochondrion</keyword>
<evidence type="ECO:0000256" key="1">
    <source>
        <dbReference type="ARBA" id="ARBA00004173"/>
    </source>
</evidence>
<dbReference type="SUPFAM" id="SSF51735">
    <property type="entry name" value="NAD(P)-binding Rossmann-fold domains"/>
    <property type="match status" value="1"/>
</dbReference>
<proteinExistence type="inferred from homology"/>
<evidence type="ECO:0000313" key="10">
    <source>
        <dbReference type="EMBL" id="CBY30698.1"/>
    </source>
</evidence>
<keyword evidence="4" id="KW-0521">NADP</keyword>
<dbReference type="InterPro" id="IPR051935">
    <property type="entry name" value="HSDL2"/>
</dbReference>
<keyword evidence="5" id="KW-0560">Oxidoreductase</keyword>
<comment type="similarity">
    <text evidence="3">Belongs to the short-chain dehydrogenases/reductases (SDR) family.</text>
</comment>
<gene>
    <name evidence="9" type="ORF">GSOID_T00002646001</name>
    <name evidence="10" type="ORF">GSOID_T00018581001</name>
</gene>
<dbReference type="OrthoDB" id="5327538at2759"/>
<evidence type="ECO:0000256" key="4">
    <source>
        <dbReference type="ARBA" id="ARBA00022857"/>
    </source>
</evidence>
<keyword evidence="7" id="KW-0576">Peroxisome</keyword>
<evidence type="ECO:0000256" key="5">
    <source>
        <dbReference type="ARBA" id="ARBA00023002"/>
    </source>
</evidence>
<reference evidence="9" key="1">
    <citation type="journal article" date="2010" name="Science">
        <title>Plasticity of animal genome architecture unmasked by rapid evolution of a pelagic tunicate.</title>
        <authorList>
            <person name="Denoeud F."/>
            <person name="Henriet S."/>
            <person name="Mungpakdee S."/>
            <person name="Aury J.M."/>
            <person name="Da Silva C."/>
            <person name="Brinkmann H."/>
            <person name="Mikhaleva J."/>
            <person name="Olsen L.C."/>
            <person name="Jubin C."/>
            <person name="Canestro C."/>
            <person name="Bouquet J.M."/>
            <person name="Danks G."/>
            <person name="Poulain J."/>
            <person name="Campsteijn C."/>
            <person name="Adamski M."/>
            <person name="Cross I."/>
            <person name="Yadetie F."/>
            <person name="Muffato M."/>
            <person name="Louis A."/>
            <person name="Butcher S."/>
            <person name="Tsagkogeorga G."/>
            <person name="Konrad A."/>
            <person name="Singh S."/>
            <person name="Jensen M.F."/>
            <person name="Cong E.H."/>
            <person name="Eikeseth-Otteraa H."/>
            <person name="Noel B."/>
            <person name="Anthouard V."/>
            <person name="Porcel B.M."/>
            <person name="Kachouri-Lafond R."/>
            <person name="Nishino A."/>
            <person name="Ugolini M."/>
            <person name="Chourrout P."/>
            <person name="Nishida H."/>
            <person name="Aasland R."/>
            <person name="Huzurbazar S."/>
            <person name="Westhof E."/>
            <person name="Delsuc F."/>
            <person name="Lehrach H."/>
            <person name="Reinhardt R."/>
            <person name="Weissenbach J."/>
            <person name="Roy S.W."/>
            <person name="Artiguenave F."/>
            <person name="Postlethwait J.H."/>
            <person name="Manak J.R."/>
            <person name="Thompson E.M."/>
            <person name="Jaillon O."/>
            <person name="Du Pasquier L."/>
            <person name="Boudinot P."/>
            <person name="Liberles D.A."/>
            <person name="Volff J.N."/>
            <person name="Philippe H."/>
            <person name="Lenhard B."/>
            <person name="Roest Crollius H."/>
            <person name="Wincker P."/>
            <person name="Chourrout D."/>
        </authorList>
    </citation>
    <scope>NUCLEOTIDE SEQUENCE [LARGE SCALE GENOMIC DNA]</scope>
</reference>
<evidence type="ECO:0000313" key="11">
    <source>
        <dbReference type="Proteomes" id="UP000001307"/>
    </source>
</evidence>
<dbReference type="PRINTS" id="PR00081">
    <property type="entry name" value="GDHRDH"/>
</dbReference>
<dbReference type="InParanoid" id="E4X5Y4"/>